<reference evidence="3" key="1">
    <citation type="journal article" date="2018" name="Nat. Microbiol.">
        <title>Leveraging single-cell genomics to expand the fungal tree of life.</title>
        <authorList>
            <person name="Ahrendt S.R."/>
            <person name="Quandt C.A."/>
            <person name="Ciobanu D."/>
            <person name="Clum A."/>
            <person name="Salamov A."/>
            <person name="Andreopoulos B."/>
            <person name="Cheng J.F."/>
            <person name="Woyke T."/>
            <person name="Pelin A."/>
            <person name="Henrissat B."/>
            <person name="Reynolds N.K."/>
            <person name="Benny G.L."/>
            <person name="Smith M.E."/>
            <person name="James T.Y."/>
            <person name="Grigoriev I.V."/>
        </authorList>
    </citation>
    <scope>NUCLEOTIDE SEQUENCE [LARGE SCALE GENOMIC DNA]</scope>
    <source>
        <strain evidence="3">CSF55</strain>
    </source>
</reference>
<evidence type="ECO:0000256" key="1">
    <source>
        <dbReference type="SAM" id="MobiDB-lite"/>
    </source>
</evidence>
<dbReference type="AlphaFoldDB" id="A0A4V1IZQ5"/>
<evidence type="ECO:0000313" key="2">
    <source>
        <dbReference type="EMBL" id="RKP18879.1"/>
    </source>
</evidence>
<evidence type="ECO:0000313" key="3">
    <source>
        <dbReference type="Proteomes" id="UP000281549"/>
    </source>
</evidence>
<name>A0A4V1IZQ5_ROZAC</name>
<accession>A0A4V1IZQ5</accession>
<sequence length="205" mass="23886">MAYKPPKTNRPQSASKPTKAEKETTRPCNDYVKVLTHPYGRPNQKRDLMRAVGSVPQNELEEIQTKKIEHSLNFNFSVTSTIMKSVKFTVQHPHYVDCSHTSIKAERDISMIVIRELEISLKENSKNSAMAINKLKRKNQKQIYQIYLVNSYQSKPNFRDLETNEMLSTIVTDNLAQYLYALCFRTLVIETLRIFRDTIAAKQWR</sequence>
<gene>
    <name evidence="2" type="ORF">ROZALSC1DRAFT_22802</name>
</gene>
<protein>
    <submittedName>
        <fullName evidence="2">Uncharacterized protein</fullName>
    </submittedName>
</protein>
<dbReference type="EMBL" id="ML005345">
    <property type="protein sequence ID" value="RKP18879.1"/>
    <property type="molecule type" value="Genomic_DNA"/>
</dbReference>
<organism evidence="2 3">
    <name type="scientific">Rozella allomycis (strain CSF55)</name>
    <dbReference type="NCBI Taxonomy" id="988480"/>
    <lineage>
        <taxon>Eukaryota</taxon>
        <taxon>Fungi</taxon>
        <taxon>Fungi incertae sedis</taxon>
        <taxon>Cryptomycota</taxon>
        <taxon>Cryptomycota incertae sedis</taxon>
        <taxon>Rozella</taxon>
    </lineage>
</organism>
<feature type="region of interest" description="Disordered" evidence="1">
    <location>
        <begin position="1"/>
        <end position="28"/>
    </location>
</feature>
<proteinExistence type="predicted"/>
<dbReference type="Proteomes" id="UP000281549">
    <property type="component" value="Unassembled WGS sequence"/>
</dbReference>